<evidence type="ECO:0000256" key="1">
    <source>
        <dbReference type="ARBA" id="ARBA00004533"/>
    </source>
</evidence>
<protein>
    <recommendedName>
        <fullName evidence="10">Acyltransferase</fullName>
    </recommendedName>
</protein>
<accession>A0A2N3PW28</accession>
<dbReference type="InterPro" id="IPR004960">
    <property type="entry name" value="LipA_acyltrans"/>
</dbReference>
<dbReference type="GO" id="GO:0005886">
    <property type="term" value="C:plasma membrane"/>
    <property type="evidence" value="ECO:0007669"/>
    <property type="project" value="UniProtKB-SubCell"/>
</dbReference>
<evidence type="ECO:0000256" key="3">
    <source>
        <dbReference type="ARBA" id="ARBA00022519"/>
    </source>
</evidence>
<keyword evidence="9" id="KW-1185">Reference proteome</keyword>
<keyword evidence="4" id="KW-0808">Transferase</keyword>
<evidence type="ECO:0000256" key="7">
    <source>
        <dbReference type="SAM" id="Phobius"/>
    </source>
</evidence>
<dbReference type="PANTHER" id="PTHR33406:SF13">
    <property type="entry name" value="MEMBRANE PROTEIN YDFJ"/>
    <property type="match status" value="1"/>
</dbReference>
<reference evidence="9" key="1">
    <citation type="submission" date="2017-12" db="EMBL/GenBank/DDBJ databases">
        <title>Draft genome sequence of Telmatospirillum siberiense 26-4b1T, an acidotolerant peatland alphaproteobacterium potentially involved in sulfur cycling.</title>
        <authorList>
            <person name="Hausmann B."/>
            <person name="Pjevac P."/>
            <person name="Schreck K."/>
            <person name="Herbold C.W."/>
            <person name="Daims H."/>
            <person name="Wagner M."/>
            <person name="Pester M."/>
            <person name="Loy A."/>
        </authorList>
    </citation>
    <scope>NUCLEOTIDE SEQUENCE [LARGE SCALE GENOMIC DNA]</scope>
    <source>
        <strain evidence="9">26-4b1</strain>
    </source>
</reference>
<feature type="transmembrane region" description="Helical" evidence="7">
    <location>
        <begin position="683"/>
        <end position="705"/>
    </location>
</feature>
<keyword evidence="2" id="KW-1003">Cell membrane</keyword>
<gene>
    <name evidence="8" type="ORF">CWS72_10885</name>
</gene>
<feature type="transmembrane region" description="Helical" evidence="7">
    <location>
        <begin position="717"/>
        <end position="736"/>
    </location>
</feature>
<evidence type="ECO:0008006" key="10">
    <source>
        <dbReference type="Google" id="ProtNLM"/>
    </source>
</evidence>
<dbReference type="GO" id="GO:0016746">
    <property type="term" value="F:acyltransferase activity"/>
    <property type="evidence" value="ECO:0007669"/>
    <property type="project" value="UniProtKB-KW"/>
</dbReference>
<dbReference type="SUPFAM" id="SSF82866">
    <property type="entry name" value="Multidrug efflux transporter AcrB transmembrane domain"/>
    <property type="match status" value="2"/>
</dbReference>
<keyword evidence="7" id="KW-0812">Transmembrane</keyword>
<keyword evidence="3" id="KW-0997">Cell inner membrane</keyword>
<dbReference type="PANTHER" id="PTHR33406">
    <property type="entry name" value="MEMBRANE PROTEIN MJ1562-RELATED"/>
    <property type="match status" value="1"/>
</dbReference>
<dbReference type="CDD" id="cd07984">
    <property type="entry name" value="LPLAT_LABLAT-like"/>
    <property type="match status" value="1"/>
</dbReference>
<name>A0A2N3PW28_9PROT</name>
<feature type="transmembrane region" description="Helical" evidence="7">
    <location>
        <begin position="253"/>
        <end position="269"/>
    </location>
</feature>
<feature type="transmembrane region" description="Helical" evidence="7">
    <location>
        <begin position="369"/>
        <end position="391"/>
    </location>
</feature>
<dbReference type="RefSeq" id="WP_101250633.1">
    <property type="nucleotide sequence ID" value="NZ_PIUM01000010.1"/>
</dbReference>
<evidence type="ECO:0000256" key="4">
    <source>
        <dbReference type="ARBA" id="ARBA00022679"/>
    </source>
</evidence>
<feature type="transmembrane region" description="Helical" evidence="7">
    <location>
        <begin position="633"/>
        <end position="653"/>
    </location>
</feature>
<feature type="transmembrane region" description="Helical" evidence="7">
    <location>
        <begin position="276"/>
        <end position="296"/>
    </location>
</feature>
<dbReference type="Gene3D" id="1.20.1640.10">
    <property type="entry name" value="Multidrug efflux transporter AcrB transmembrane domain"/>
    <property type="match status" value="1"/>
</dbReference>
<evidence type="ECO:0000313" key="8">
    <source>
        <dbReference type="EMBL" id="PKU24597.1"/>
    </source>
</evidence>
<keyword evidence="6" id="KW-0012">Acyltransferase</keyword>
<feature type="transmembrane region" description="Helical" evidence="7">
    <location>
        <begin position="425"/>
        <end position="443"/>
    </location>
</feature>
<dbReference type="GO" id="GO:0009247">
    <property type="term" value="P:glycolipid biosynthetic process"/>
    <property type="evidence" value="ECO:0007669"/>
    <property type="project" value="UniProtKB-ARBA"/>
</dbReference>
<keyword evidence="5 7" id="KW-0472">Membrane</keyword>
<dbReference type="OrthoDB" id="9780358at2"/>
<proteinExistence type="predicted"/>
<keyword evidence="7" id="KW-1133">Transmembrane helix</keyword>
<feature type="transmembrane region" description="Helical" evidence="7">
    <location>
        <begin position="800"/>
        <end position="818"/>
    </location>
</feature>
<feature type="transmembrane region" description="Helical" evidence="7">
    <location>
        <begin position="302"/>
        <end position="320"/>
    </location>
</feature>
<dbReference type="Proteomes" id="UP000233293">
    <property type="component" value="Unassembled WGS sequence"/>
</dbReference>
<dbReference type="EMBL" id="PIUM01000010">
    <property type="protein sequence ID" value="PKU24597.1"/>
    <property type="molecule type" value="Genomic_DNA"/>
</dbReference>
<evidence type="ECO:0000256" key="2">
    <source>
        <dbReference type="ARBA" id="ARBA00022475"/>
    </source>
</evidence>
<comment type="subcellular location">
    <subcellularLocation>
        <location evidence="1">Cell inner membrane</location>
    </subcellularLocation>
</comment>
<feature type="transmembrane region" description="Helical" evidence="7">
    <location>
        <begin position="340"/>
        <end position="363"/>
    </location>
</feature>
<evidence type="ECO:0000313" key="9">
    <source>
        <dbReference type="Proteomes" id="UP000233293"/>
    </source>
</evidence>
<feature type="transmembrane region" description="Helical" evidence="7">
    <location>
        <begin position="742"/>
        <end position="762"/>
    </location>
</feature>
<comment type="caution">
    <text evidence="8">The sequence shown here is derived from an EMBL/GenBank/DDBJ whole genome shotgun (WGS) entry which is preliminary data.</text>
</comment>
<organism evidence="8 9">
    <name type="scientific">Telmatospirillum siberiense</name>
    <dbReference type="NCBI Taxonomy" id="382514"/>
    <lineage>
        <taxon>Bacteria</taxon>
        <taxon>Pseudomonadati</taxon>
        <taxon>Pseudomonadota</taxon>
        <taxon>Alphaproteobacteria</taxon>
        <taxon>Rhodospirillales</taxon>
        <taxon>Rhodospirillaceae</taxon>
        <taxon>Telmatospirillum</taxon>
    </lineage>
</organism>
<dbReference type="InterPro" id="IPR050545">
    <property type="entry name" value="Mycobact_MmpL"/>
</dbReference>
<sequence>MSRLFALAWLAVVLLAGAHLVWRAAEGLHFQTDLTALLPREERDPALQRANDVVTNGLAKHVVLLFGADDREKARAAAADIAGRLAAEGLVSVATGGLDKNRLQSLGRLYFPYRRGLLSEDDRRRLLDGRAGDIANRALSQIYGFVGMADARLLRQDPFLLMPAFFSSLPIPMSRLAVDDGMMSLQQDGMTWVMVAGQLNGGPYALDVQRRLAALLDEGSLRAARPGVELLRLGAVFYARAGAEQAMSETSEIGLLSTLGTILLVLLVFRALSALWLSLLVIGTGVMTALSASLWLFGELHVGALLFGVSLIGVAVDYSLQYCTEIFGAPASPALRLRRVRAGVTLGAATTVIGYLTLFFAPFPGLHQIAIFSAVGLVAAWATVILWLPLLDRSAVPRHGRRLLAFGAGLASLWEDRRYRRPRRAAAILLGVAALAGVPRFHVDDDVRHMQALSPDLRVQQEHILRLIGDTAGSRFFVIEAADEEGALEREEALADALRPLVADGALRNFQALARYVPSAARQRDNRRLLRRLLEEPLLEGHLRQLQLELPPMPTADQDEAGPALTPSQVLSGDGPLASLAMLDMGRVNGVVTHVVTLEGVADVERVARAAGGLEDVRFVDPTESFTLLLGKYRYRALLLTGLSAVLMVPLVMGRHGVGGLRLLVPPLLAVILTPALRALGGAAFTFFDAMALVLVLSVGVDYAVFCAESRGERRQVTLLAVALAACTALMSFGMLALSGVAAVHAFGSTMSLGILLAFILAPMAWADEPGGPADGHWARLAERGTWLGMRLILLLYRIAGRRGCVFLLWLIVPYFYLTDGRRRRHSLDFLGRVRAFRGEKPPGWRDGLIHFMSFAEKALDTVIAWSAPQRTGAIRMVGAEAIRQVAAEGRGGLLIVSHLGNADMCRAHQAKLFGRPLNVLLHTRHAVHYNRILRAIHPDVEARTIQVTEIGPETAIDLKERVERGEWIAIAGDRIPVLSRTRISRVSFLGHPAAFSQGPFILGALMDCPVHLMFCLREGAGFSMYFETFAERRLEIQRKSREQILGDMCQSYAHILERYCLKAPSQWYNFFDFWA</sequence>
<evidence type="ECO:0000256" key="5">
    <source>
        <dbReference type="ARBA" id="ARBA00023136"/>
    </source>
</evidence>
<dbReference type="AlphaFoldDB" id="A0A2N3PW28"/>
<evidence type="ECO:0000256" key="6">
    <source>
        <dbReference type="ARBA" id="ARBA00023315"/>
    </source>
</evidence>